<dbReference type="PANTHER" id="PTHR46248:SF6">
    <property type="entry name" value="OS03G0859900 PROTEIN"/>
    <property type="match status" value="1"/>
</dbReference>
<evidence type="ECO:0000256" key="1">
    <source>
        <dbReference type="SAM" id="Coils"/>
    </source>
</evidence>
<reference evidence="5" key="1">
    <citation type="journal article" date="2013" name="J. Plant Res.">
        <title>Effect of fungi and light on seed germination of three Opuntia species from semiarid lands of central Mexico.</title>
        <authorList>
            <person name="Delgado-Sanchez P."/>
            <person name="Jimenez-Bremont J.F."/>
            <person name="Guerrero-Gonzalez Mde L."/>
            <person name="Flores J."/>
        </authorList>
    </citation>
    <scope>NUCLEOTIDE SEQUENCE</scope>
    <source>
        <tissue evidence="5">Cladode</tissue>
    </source>
</reference>
<dbReference type="AlphaFoldDB" id="A0A7C9DUD8"/>
<evidence type="ECO:0000256" key="2">
    <source>
        <dbReference type="SAM" id="MobiDB-lite"/>
    </source>
</evidence>
<feature type="domain" description="DUF547" evidence="3">
    <location>
        <begin position="389"/>
        <end position="454"/>
    </location>
</feature>
<feature type="domain" description="Ternary complex factor MIP1 leucine-zipper" evidence="4">
    <location>
        <begin position="30"/>
        <end position="107"/>
    </location>
</feature>
<accession>A0A7C9DUD8</accession>
<dbReference type="EMBL" id="GISG01158165">
    <property type="protein sequence ID" value="MBA4649063.1"/>
    <property type="molecule type" value="Transcribed_RNA"/>
</dbReference>
<feature type="compositionally biased region" description="Low complexity" evidence="2">
    <location>
        <begin position="123"/>
        <end position="142"/>
    </location>
</feature>
<sequence length="463" mass="52152">MSAMAVAHASELLRIPVPPDQIGKRNVGGQKKREELEMEVVVLRNLLGHEEKRRELLQEAYNRKPGSNLAIPSCTPPKLKELLTELVMVEEEIVRLEGQIKQLQKDVTIEQEATKLESKAKHSQNNQRYSVNNNNDNNNNNRVLQAAGATDHPQRSGYETKALHFISKAINGGYSLTDFTINCNHGNRTTGSLSPYAQVSKESGVQETQIKRSRMLKSTLSPLRDFRHPTPKPKERNEELFRADHPKKIISGLTQVEESTRTKWQPNKLSENIMKSLILIYVRLIRTSRQMEMEKSGPISRTMYSSLSFRADPGVSLSTSLVLQKESKQRDPYGVFDMEGAILRDIGPYKNLVVFSSSSLDTKYVSHSSSIPLLQKLRGLLNSLQKVDLSSLTDQQKLAFWINIYNACIMNGFLQFGLPSTSEKLLTLLNKATLNVGGKIINAQAIERCILRKPALSMIKEVM</sequence>
<dbReference type="Pfam" id="PF14389">
    <property type="entry name" value="Lzipper-MIP1"/>
    <property type="match status" value="1"/>
</dbReference>
<dbReference type="PANTHER" id="PTHR46248">
    <property type="entry name" value="EXPRESSED PROTEIN"/>
    <property type="match status" value="1"/>
</dbReference>
<name>A0A7C9DUD8_OPUST</name>
<organism evidence="5">
    <name type="scientific">Opuntia streptacantha</name>
    <name type="common">Prickly pear cactus</name>
    <name type="synonym">Opuntia cardona</name>
    <dbReference type="NCBI Taxonomy" id="393608"/>
    <lineage>
        <taxon>Eukaryota</taxon>
        <taxon>Viridiplantae</taxon>
        <taxon>Streptophyta</taxon>
        <taxon>Embryophyta</taxon>
        <taxon>Tracheophyta</taxon>
        <taxon>Spermatophyta</taxon>
        <taxon>Magnoliopsida</taxon>
        <taxon>eudicotyledons</taxon>
        <taxon>Gunneridae</taxon>
        <taxon>Pentapetalae</taxon>
        <taxon>Caryophyllales</taxon>
        <taxon>Cactineae</taxon>
        <taxon>Cactaceae</taxon>
        <taxon>Opuntioideae</taxon>
        <taxon>Opuntia</taxon>
    </lineage>
</organism>
<evidence type="ECO:0000313" key="5">
    <source>
        <dbReference type="EMBL" id="MBA4649063.1"/>
    </source>
</evidence>
<dbReference type="Pfam" id="PF04784">
    <property type="entry name" value="DUF547"/>
    <property type="match status" value="1"/>
</dbReference>
<evidence type="ECO:0008006" key="6">
    <source>
        <dbReference type="Google" id="ProtNLM"/>
    </source>
</evidence>
<feature type="coiled-coil region" evidence="1">
    <location>
        <begin position="79"/>
        <end position="113"/>
    </location>
</feature>
<dbReference type="InterPro" id="IPR025757">
    <property type="entry name" value="MIP1_Leuzipper"/>
</dbReference>
<evidence type="ECO:0000259" key="3">
    <source>
        <dbReference type="Pfam" id="PF04784"/>
    </source>
</evidence>
<dbReference type="InterPro" id="IPR006869">
    <property type="entry name" value="DUF547"/>
</dbReference>
<feature type="region of interest" description="Disordered" evidence="2">
    <location>
        <begin position="116"/>
        <end position="142"/>
    </location>
</feature>
<protein>
    <recommendedName>
        <fullName evidence="6">DUF547 domain-containing protein</fullName>
    </recommendedName>
</protein>
<reference evidence="5" key="2">
    <citation type="submission" date="2020-07" db="EMBL/GenBank/DDBJ databases">
        <authorList>
            <person name="Vera ALvarez R."/>
            <person name="Arias-Moreno D.M."/>
            <person name="Jimenez-Jacinto V."/>
            <person name="Jimenez-Bremont J.F."/>
            <person name="Swaminathan K."/>
            <person name="Moose S.P."/>
            <person name="Guerrero-Gonzalez M.L."/>
            <person name="Marino-Ramirez L."/>
            <person name="Landsman D."/>
            <person name="Rodriguez-Kessler M."/>
            <person name="Delgado-Sanchez P."/>
        </authorList>
    </citation>
    <scope>NUCLEOTIDE SEQUENCE</scope>
    <source>
        <tissue evidence="5">Cladode</tissue>
    </source>
</reference>
<proteinExistence type="predicted"/>
<evidence type="ECO:0000259" key="4">
    <source>
        <dbReference type="Pfam" id="PF14389"/>
    </source>
</evidence>
<keyword evidence="1" id="KW-0175">Coiled coil</keyword>